<dbReference type="GO" id="GO:0019321">
    <property type="term" value="P:pentose metabolic process"/>
    <property type="evidence" value="ECO:0007669"/>
    <property type="project" value="TreeGrafter"/>
</dbReference>
<dbReference type="SUPFAM" id="SSF53067">
    <property type="entry name" value="Actin-like ATPase domain"/>
    <property type="match status" value="1"/>
</dbReference>
<dbReference type="GO" id="GO:0003855">
    <property type="term" value="F:3-dehydroquinate dehydratase activity"/>
    <property type="evidence" value="ECO:0007669"/>
    <property type="project" value="InterPro"/>
</dbReference>
<gene>
    <name evidence="3" type="ORF">DSTB1V02_LOCUS14059</name>
</gene>
<dbReference type="InterPro" id="IPR001381">
    <property type="entry name" value="DHquinase_I"/>
</dbReference>
<dbReference type="AlphaFoldDB" id="A0A7R9AHM4"/>
<dbReference type="Proteomes" id="UP000677054">
    <property type="component" value="Unassembled WGS sequence"/>
</dbReference>
<reference evidence="3" key="1">
    <citation type="submission" date="2020-11" db="EMBL/GenBank/DDBJ databases">
        <authorList>
            <person name="Tran Van P."/>
        </authorList>
    </citation>
    <scope>NUCLEOTIDE SEQUENCE</scope>
</reference>
<dbReference type="SUPFAM" id="SSF51569">
    <property type="entry name" value="Aldolase"/>
    <property type="match status" value="1"/>
</dbReference>
<dbReference type="EMBL" id="LR908467">
    <property type="protein sequence ID" value="CAD7254313.1"/>
    <property type="molecule type" value="Genomic_DNA"/>
</dbReference>
<dbReference type="GO" id="GO:0019150">
    <property type="term" value="F:D-ribulokinase activity"/>
    <property type="evidence" value="ECO:0007669"/>
    <property type="project" value="TreeGrafter"/>
</dbReference>
<evidence type="ECO:0000313" key="4">
    <source>
        <dbReference type="Proteomes" id="UP000677054"/>
    </source>
</evidence>
<keyword evidence="4" id="KW-1185">Reference proteome</keyword>
<dbReference type="EMBL" id="CAJPEV010008949">
    <property type="protein sequence ID" value="CAG0905482.1"/>
    <property type="molecule type" value="Genomic_DNA"/>
</dbReference>
<evidence type="ECO:0008006" key="5">
    <source>
        <dbReference type="Google" id="ProtNLM"/>
    </source>
</evidence>
<keyword evidence="2" id="KW-0418">Kinase</keyword>
<dbReference type="Pfam" id="PF01487">
    <property type="entry name" value="DHquinase_I"/>
    <property type="match status" value="1"/>
</dbReference>
<dbReference type="InterPro" id="IPR043129">
    <property type="entry name" value="ATPase_NBD"/>
</dbReference>
<keyword evidence="1" id="KW-0808">Transferase</keyword>
<feature type="non-terminal residue" evidence="3">
    <location>
        <position position="237"/>
    </location>
</feature>
<accession>A0A7R9AHM4</accession>
<organism evidence="3">
    <name type="scientific">Darwinula stevensoni</name>
    <dbReference type="NCBI Taxonomy" id="69355"/>
    <lineage>
        <taxon>Eukaryota</taxon>
        <taxon>Metazoa</taxon>
        <taxon>Ecdysozoa</taxon>
        <taxon>Arthropoda</taxon>
        <taxon>Crustacea</taxon>
        <taxon>Oligostraca</taxon>
        <taxon>Ostracoda</taxon>
        <taxon>Podocopa</taxon>
        <taxon>Podocopida</taxon>
        <taxon>Darwinulocopina</taxon>
        <taxon>Darwinuloidea</taxon>
        <taxon>Darwinulidae</taxon>
        <taxon>Darwinula</taxon>
    </lineage>
</organism>
<protein>
    <recommendedName>
        <fullName evidence="5">Ribulokinase</fullName>
    </recommendedName>
</protein>
<dbReference type="OrthoDB" id="203824at2759"/>
<proteinExistence type="predicted"/>
<evidence type="ECO:0000256" key="1">
    <source>
        <dbReference type="ARBA" id="ARBA00022679"/>
    </source>
</evidence>
<sequence length="237" mass="26425">MEETPTNSQLEQQVAQAWQSGADIVKIAVTLQSPQDVVRLTQFALNHYSEHSVRAIVVDASHGQEMAQSVFAYPRWAKQLYCDAVNHQFRQHPLDYLEGLTHCIRDCVEQMGPEKASRIKGLSIDTTGSTPVAVDESGTPLALLEPFADNPHAMFVLWKDHTATQEAAQINELAAKTTPNYLQFVGALNVPDAHRYLDEMIPTLSKAASQIEFDEHDELAVDWLNGRRTPYANQALT</sequence>
<dbReference type="Gene3D" id="3.30.420.40">
    <property type="match status" value="1"/>
</dbReference>
<dbReference type="PANTHER" id="PTHR43435:SF4">
    <property type="entry name" value="FGGY CARBOHYDRATE KINASE DOMAIN-CONTAINING PROTEIN"/>
    <property type="match status" value="1"/>
</dbReference>
<name>A0A7R9AHM4_9CRUS</name>
<dbReference type="PANTHER" id="PTHR43435">
    <property type="entry name" value="RIBULOKINASE"/>
    <property type="match status" value="1"/>
</dbReference>
<evidence type="ECO:0000313" key="3">
    <source>
        <dbReference type="EMBL" id="CAD7254313.1"/>
    </source>
</evidence>
<dbReference type="GO" id="GO:0005737">
    <property type="term" value="C:cytoplasm"/>
    <property type="evidence" value="ECO:0007669"/>
    <property type="project" value="TreeGrafter"/>
</dbReference>
<evidence type="ECO:0000256" key="2">
    <source>
        <dbReference type="ARBA" id="ARBA00022777"/>
    </source>
</evidence>